<keyword evidence="2" id="KW-0677">Repeat</keyword>
<evidence type="ECO:0000313" key="6">
    <source>
        <dbReference type="Proteomes" id="UP001367508"/>
    </source>
</evidence>
<proteinExistence type="predicted"/>
<dbReference type="FunFam" id="2.60.260.20:FF:000003">
    <property type="entry name" value="DnaJ subfamily A member 2"/>
    <property type="match status" value="1"/>
</dbReference>
<sequence length="235" mass="26989">MFEEASWRPQKLDRGQKVQGAPNTIVKFTPSLTPRHAGRSQALKIMRSYVVGGWLDLKPWCSICLLCRQKAKPKKVLLRRAWDLLFQHLQAPSLNTYCRCPRDVSKLDELTLHNQILEHDDLFIEHNLSLTEALCGFQFAVIHLSDRQLLIKSDLGEVIKPDQYINNERMPQHNRPFMKGHLYIQIPALGLAKLIFRNAKFKLKAWLSDQLVVTAIRSLGLIPTRCNFVLNALTG</sequence>
<organism evidence="5 6">
    <name type="scientific">Canavalia gladiata</name>
    <name type="common">Sword bean</name>
    <name type="synonym">Dolichos gladiatus</name>
    <dbReference type="NCBI Taxonomy" id="3824"/>
    <lineage>
        <taxon>Eukaryota</taxon>
        <taxon>Viridiplantae</taxon>
        <taxon>Streptophyta</taxon>
        <taxon>Embryophyta</taxon>
        <taxon>Tracheophyta</taxon>
        <taxon>Spermatophyta</taxon>
        <taxon>Magnoliopsida</taxon>
        <taxon>eudicotyledons</taxon>
        <taxon>Gunneridae</taxon>
        <taxon>Pentapetalae</taxon>
        <taxon>rosids</taxon>
        <taxon>fabids</taxon>
        <taxon>Fabales</taxon>
        <taxon>Fabaceae</taxon>
        <taxon>Papilionoideae</taxon>
        <taxon>50 kb inversion clade</taxon>
        <taxon>NPAAA clade</taxon>
        <taxon>indigoferoid/millettioid clade</taxon>
        <taxon>Phaseoleae</taxon>
        <taxon>Canavalia</taxon>
    </lineage>
</organism>
<reference evidence="5 6" key="1">
    <citation type="submission" date="2024-01" db="EMBL/GenBank/DDBJ databases">
        <title>The genomes of 5 underutilized Papilionoideae crops provide insights into root nodulation and disease resistanc.</title>
        <authorList>
            <person name="Jiang F."/>
        </authorList>
    </citation>
    <scope>NUCLEOTIDE SEQUENCE [LARGE SCALE GENOMIC DNA]</scope>
    <source>
        <strain evidence="5">LVBAO_FW01</strain>
        <tissue evidence="5">Leaves</tissue>
    </source>
</reference>
<dbReference type="EMBL" id="JAYMYQ010000004">
    <property type="protein sequence ID" value="KAK7339520.1"/>
    <property type="molecule type" value="Genomic_DNA"/>
</dbReference>
<evidence type="ECO:0000256" key="3">
    <source>
        <dbReference type="ARBA" id="ARBA00022771"/>
    </source>
</evidence>
<dbReference type="GO" id="GO:0051082">
    <property type="term" value="F:unfolded protein binding"/>
    <property type="evidence" value="ECO:0007669"/>
    <property type="project" value="InterPro"/>
</dbReference>
<dbReference type="GO" id="GO:0008270">
    <property type="term" value="F:zinc ion binding"/>
    <property type="evidence" value="ECO:0007669"/>
    <property type="project" value="UniProtKB-KW"/>
</dbReference>
<keyword evidence="4" id="KW-0862">Zinc</keyword>
<dbReference type="PANTHER" id="PTHR43888">
    <property type="entry name" value="DNAJ-LIKE-2, ISOFORM A-RELATED"/>
    <property type="match status" value="1"/>
</dbReference>
<gene>
    <name evidence="5" type="ORF">VNO77_20192</name>
</gene>
<dbReference type="InterPro" id="IPR008971">
    <property type="entry name" value="HSP40/DnaJ_pept-bd"/>
</dbReference>
<name>A0AAN9LNT5_CANGL</name>
<keyword evidence="6" id="KW-1185">Reference proteome</keyword>
<dbReference type="SUPFAM" id="SSF49493">
    <property type="entry name" value="HSP40/DnaJ peptide-binding domain"/>
    <property type="match status" value="1"/>
</dbReference>
<evidence type="ECO:0000256" key="2">
    <source>
        <dbReference type="ARBA" id="ARBA00022737"/>
    </source>
</evidence>
<accession>A0AAN9LNT5</accession>
<dbReference type="AlphaFoldDB" id="A0AAN9LNT5"/>
<dbReference type="GO" id="GO:0006457">
    <property type="term" value="P:protein folding"/>
    <property type="evidence" value="ECO:0007669"/>
    <property type="project" value="InterPro"/>
</dbReference>
<keyword evidence="3" id="KW-0863">Zinc-finger</keyword>
<keyword evidence="1" id="KW-0479">Metal-binding</keyword>
<dbReference type="Gene3D" id="2.60.260.20">
    <property type="entry name" value="Urease metallochaperone UreE, N-terminal domain"/>
    <property type="match status" value="1"/>
</dbReference>
<dbReference type="GO" id="GO:0030544">
    <property type="term" value="F:Hsp70 protein binding"/>
    <property type="evidence" value="ECO:0007669"/>
    <property type="project" value="InterPro"/>
</dbReference>
<evidence type="ECO:0000313" key="5">
    <source>
        <dbReference type="EMBL" id="KAK7339520.1"/>
    </source>
</evidence>
<comment type="caution">
    <text evidence="5">The sequence shown here is derived from an EMBL/GenBank/DDBJ whole genome shotgun (WGS) entry which is preliminary data.</text>
</comment>
<protein>
    <submittedName>
        <fullName evidence="5">Uncharacterized protein</fullName>
    </submittedName>
</protein>
<dbReference type="InterPro" id="IPR044713">
    <property type="entry name" value="DNJA1/2-like"/>
</dbReference>
<evidence type="ECO:0000256" key="4">
    <source>
        <dbReference type="ARBA" id="ARBA00022833"/>
    </source>
</evidence>
<evidence type="ECO:0000256" key="1">
    <source>
        <dbReference type="ARBA" id="ARBA00022723"/>
    </source>
</evidence>
<dbReference type="Proteomes" id="UP001367508">
    <property type="component" value="Unassembled WGS sequence"/>
</dbReference>